<dbReference type="OrthoDB" id="1863935at2759"/>
<feature type="region of interest" description="Disordered" evidence="1">
    <location>
        <begin position="1"/>
        <end position="47"/>
    </location>
</feature>
<dbReference type="Proteomes" id="UP000467841">
    <property type="component" value="Unassembled WGS sequence"/>
</dbReference>
<reference evidence="3" key="1">
    <citation type="submission" date="2020-01" db="EMBL/GenBank/DDBJ databases">
        <authorList>
            <person name="Mishra B."/>
        </authorList>
    </citation>
    <scope>NUCLEOTIDE SEQUENCE [LARGE SCALE GENOMIC DNA]</scope>
</reference>
<dbReference type="PANTHER" id="PTHR33127:SF30">
    <property type="entry name" value="F-BOX DOMAIN-CONTAINING PROTEIN"/>
    <property type="match status" value="1"/>
</dbReference>
<comment type="caution">
    <text evidence="3">The sequence shown here is derived from an EMBL/GenBank/DDBJ whole genome shotgun (WGS) entry which is preliminary data.</text>
</comment>
<proteinExistence type="predicted"/>
<keyword evidence="4" id="KW-1185">Reference proteome</keyword>
<sequence length="391" mass="45297">MRRLIPRPTPPPAKAMKSSLSPAIRSRSPSSTTVSDQRFNPANPSFNDLPSSLLEDIMSRLELKENIRASTACKPWLEAGVSVRVVEQHPWLMCFPKRGNSFVLRDPVKWKSFITLDLPELAGSTVRYSKDGWLLMQRSSEDEDEMFFFNPFTRELRSLPKLKQAYRHFAFSCAPTSDRCVVFALEPKKEDVTISTCHSGGTEWTSNDFDEEFSTISNIVYLNERFYWYESCKELEEGLYSFHPSSRTWDYDRALYGCFDVEGDVYEQSACLAENKGKLFLIMTSSYFKKPVVYRQGMLPPGYSVFWLEMSEARLDGFTFFASSYNSEVRKNLPWVRDNICFSRPGRKRKRCASFSLKKRTYSPSKEWEWLELCPAGSIWIDPPKNVSKYL</sequence>
<evidence type="ECO:0000313" key="3">
    <source>
        <dbReference type="EMBL" id="CAA7018299.1"/>
    </source>
</evidence>
<evidence type="ECO:0000259" key="2">
    <source>
        <dbReference type="Pfam" id="PF03478"/>
    </source>
</evidence>
<protein>
    <recommendedName>
        <fullName evidence="2">KIB1-4 beta-propeller domain-containing protein</fullName>
    </recommendedName>
</protein>
<name>A0A6D2HWD7_9BRAS</name>
<organism evidence="3 4">
    <name type="scientific">Microthlaspi erraticum</name>
    <dbReference type="NCBI Taxonomy" id="1685480"/>
    <lineage>
        <taxon>Eukaryota</taxon>
        <taxon>Viridiplantae</taxon>
        <taxon>Streptophyta</taxon>
        <taxon>Embryophyta</taxon>
        <taxon>Tracheophyta</taxon>
        <taxon>Spermatophyta</taxon>
        <taxon>Magnoliopsida</taxon>
        <taxon>eudicotyledons</taxon>
        <taxon>Gunneridae</taxon>
        <taxon>Pentapetalae</taxon>
        <taxon>rosids</taxon>
        <taxon>malvids</taxon>
        <taxon>Brassicales</taxon>
        <taxon>Brassicaceae</taxon>
        <taxon>Coluteocarpeae</taxon>
        <taxon>Microthlaspi</taxon>
    </lineage>
</organism>
<dbReference type="InterPro" id="IPR005174">
    <property type="entry name" value="KIB1-4_b-propeller"/>
</dbReference>
<evidence type="ECO:0000313" key="4">
    <source>
        <dbReference type="Proteomes" id="UP000467841"/>
    </source>
</evidence>
<gene>
    <name evidence="3" type="ORF">MERR_LOCUS5534</name>
</gene>
<dbReference type="SUPFAM" id="SSF81383">
    <property type="entry name" value="F-box domain"/>
    <property type="match status" value="1"/>
</dbReference>
<dbReference type="InterPro" id="IPR036047">
    <property type="entry name" value="F-box-like_dom_sf"/>
</dbReference>
<dbReference type="PANTHER" id="PTHR33127">
    <property type="entry name" value="TRANSMEMBRANE PROTEIN"/>
    <property type="match status" value="1"/>
</dbReference>
<feature type="compositionally biased region" description="Polar residues" evidence="1">
    <location>
        <begin position="27"/>
        <end position="47"/>
    </location>
</feature>
<evidence type="ECO:0000256" key="1">
    <source>
        <dbReference type="SAM" id="MobiDB-lite"/>
    </source>
</evidence>
<dbReference type="Pfam" id="PF03478">
    <property type="entry name" value="Beta-prop_KIB1-4"/>
    <property type="match status" value="1"/>
</dbReference>
<accession>A0A6D2HWD7</accession>
<dbReference type="EMBL" id="CACVBM020000366">
    <property type="protein sequence ID" value="CAA7018299.1"/>
    <property type="molecule type" value="Genomic_DNA"/>
</dbReference>
<dbReference type="AlphaFoldDB" id="A0A6D2HWD7"/>
<feature type="domain" description="KIB1-4 beta-propeller" evidence="2">
    <location>
        <begin position="111"/>
        <end position="284"/>
    </location>
</feature>